<dbReference type="EMBL" id="CAJGYM010000006">
    <property type="protein sequence ID" value="CAD6187261.1"/>
    <property type="molecule type" value="Genomic_DNA"/>
</dbReference>
<gene>
    <name evidence="2" type="ORF">CAUJ_LOCUS3180</name>
</gene>
<reference evidence="2" key="1">
    <citation type="submission" date="2020-10" db="EMBL/GenBank/DDBJ databases">
        <authorList>
            <person name="Kikuchi T."/>
        </authorList>
    </citation>
    <scope>NUCLEOTIDE SEQUENCE</scope>
    <source>
        <strain evidence="2">NKZ352</strain>
    </source>
</reference>
<keyword evidence="3" id="KW-1185">Reference proteome</keyword>
<evidence type="ECO:0000313" key="3">
    <source>
        <dbReference type="Proteomes" id="UP000835052"/>
    </source>
</evidence>
<dbReference type="AlphaFoldDB" id="A0A8S1GW29"/>
<protein>
    <submittedName>
        <fullName evidence="2">Uncharacterized protein</fullName>
    </submittedName>
</protein>
<name>A0A8S1GW29_9PELO</name>
<organism evidence="2 3">
    <name type="scientific">Caenorhabditis auriculariae</name>
    <dbReference type="NCBI Taxonomy" id="2777116"/>
    <lineage>
        <taxon>Eukaryota</taxon>
        <taxon>Metazoa</taxon>
        <taxon>Ecdysozoa</taxon>
        <taxon>Nematoda</taxon>
        <taxon>Chromadorea</taxon>
        <taxon>Rhabditida</taxon>
        <taxon>Rhabditina</taxon>
        <taxon>Rhabditomorpha</taxon>
        <taxon>Rhabditoidea</taxon>
        <taxon>Rhabditidae</taxon>
        <taxon>Peloderinae</taxon>
        <taxon>Caenorhabditis</taxon>
    </lineage>
</organism>
<dbReference type="Proteomes" id="UP000835052">
    <property type="component" value="Unassembled WGS sequence"/>
</dbReference>
<comment type="caution">
    <text evidence="2">The sequence shown here is derived from an EMBL/GenBank/DDBJ whole genome shotgun (WGS) entry which is preliminary data.</text>
</comment>
<accession>A0A8S1GW29</accession>
<evidence type="ECO:0000313" key="2">
    <source>
        <dbReference type="EMBL" id="CAD6187261.1"/>
    </source>
</evidence>
<feature type="signal peptide" evidence="1">
    <location>
        <begin position="1"/>
        <end position="18"/>
    </location>
</feature>
<feature type="chain" id="PRO_5035803422" evidence="1">
    <location>
        <begin position="19"/>
        <end position="69"/>
    </location>
</feature>
<keyword evidence="1" id="KW-0732">Signal</keyword>
<proteinExistence type="predicted"/>
<sequence>MFRSCFFFISVLILSSICQEFQLFPAYQQALNQYQRDQYGNLKIGTRDHGYYWSCESGGPECPWGGRKR</sequence>
<evidence type="ECO:0000256" key="1">
    <source>
        <dbReference type="SAM" id="SignalP"/>
    </source>
</evidence>